<dbReference type="STRING" id="6198.A0A074ZAX6"/>
<feature type="region of interest" description="Disordered" evidence="1">
    <location>
        <begin position="301"/>
        <end position="321"/>
    </location>
</feature>
<reference evidence="2 3" key="1">
    <citation type="submission" date="2013-11" db="EMBL/GenBank/DDBJ databases">
        <title>Opisthorchis viverrini - life in the bile duct.</title>
        <authorList>
            <person name="Young N.D."/>
            <person name="Nagarajan N."/>
            <person name="Lin S.J."/>
            <person name="Korhonen P.K."/>
            <person name="Jex A.R."/>
            <person name="Hall R.S."/>
            <person name="Safavi-Hemami H."/>
            <person name="Kaewkong W."/>
            <person name="Bertrand D."/>
            <person name="Gao S."/>
            <person name="Seet Q."/>
            <person name="Wongkham S."/>
            <person name="Teh B.T."/>
            <person name="Wongkham C."/>
            <person name="Intapan P.M."/>
            <person name="Maleewong W."/>
            <person name="Yang X."/>
            <person name="Hu M."/>
            <person name="Wang Z."/>
            <person name="Hofmann A."/>
            <person name="Sternberg P.W."/>
            <person name="Tan P."/>
            <person name="Wang J."/>
            <person name="Gasser R.B."/>
        </authorList>
    </citation>
    <scope>NUCLEOTIDE SEQUENCE [LARGE SCALE GENOMIC DNA]</scope>
</reference>
<name>A0A074ZAX6_OPIVI</name>
<evidence type="ECO:0000313" key="2">
    <source>
        <dbReference type="EMBL" id="KER22682.1"/>
    </source>
</evidence>
<sequence>MVAENYSTSHDRFRRSWGSLGKCSPRVSVNLMSYLNPNWTVCAYLMNPNWKGETEAGLSKSFHLSKVLHKVVESSSTVHDRFRPSWGLSDRRSPRPIPTGHSKTGAFVHDTAGLFFQLDCAVGSRWFKWLEREFTDREVRGTNPSSASRHPLSRLGQPGGIPALVLPSGCMAARPLRDFWTGKQNSHLHLIHKTGHTSSPERVFLNCAGYSLTPIIHCSNPSKRYKVTPQIPQEIFVFKRRKTSLQEQNMLLACLPISSSSTATHLHPLKVVRLPSISIYLCQKRELSHFIKETTHKVAENSSTAHNRFRPSSSGSTGRRSPRVSVNLVFYLNPNWTVCEKYTHLQINLVSTRDSTESLFYDILQLNLLHIDRLMIYTIFEISQCIFIKETTHKVGSIGTQGRRKLGDCTYLLSPKKGETGRGLSRSFQQLSKSTSERSSLGTIHVCYEQNTYPDKTPKPQRKVAQRVLSVCYWEVLTSGSIDRHNQDSYWVVVR</sequence>
<protein>
    <submittedName>
        <fullName evidence="2">Uncharacterized protein</fullName>
    </submittedName>
</protein>
<gene>
    <name evidence="2" type="ORF">T265_14800</name>
</gene>
<dbReference type="AlphaFoldDB" id="A0A074ZAX6"/>
<dbReference type="Proteomes" id="UP000054324">
    <property type="component" value="Unassembled WGS sequence"/>
</dbReference>
<keyword evidence="3" id="KW-1185">Reference proteome</keyword>
<proteinExistence type="predicted"/>
<evidence type="ECO:0000313" key="3">
    <source>
        <dbReference type="Proteomes" id="UP000054324"/>
    </source>
</evidence>
<accession>A0A074ZAX6</accession>
<dbReference type="OrthoDB" id="10071111at2759"/>
<evidence type="ECO:0000256" key="1">
    <source>
        <dbReference type="SAM" id="MobiDB-lite"/>
    </source>
</evidence>
<dbReference type="EMBL" id="KL596885">
    <property type="protein sequence ID" value="KER22682.1"/>
    <property type="molecule type" value="Genomic_DNA"/>
</dbReference>
<dbReference type="RefSeq" id="XP_009173563.1">
    <property type="nucleotide sequence ID" value="XM_009175299.1"/>
</dbReference>
<feature type="compositionally biased region" description="Low complexity" evidence="1">
    <location>
        <begin position="310"/>
        <end position="321"/>
    </location>
</feature>
<organism evidence="2 3">
    <name type="scientific">Opisthorchis viverrini</name>
    <name type="common">Southeast Asian liver fluke</name>
    <dbReference type="NCBI Taxonomy" id="6198"/>
    <lineage>
        <taxon>Eukaryota</taxon>
        <taxon>Metazoa</taxon>
        <taxon>Spiralia</taxon>
        <taxon>Lophotrochozoa</taxon>
        <taxon>Platyhelminthes</taxon>
        <taxon>Trematoda</taxon>
        <taxon>Digenea</taxon>
        <taxon>Opisthorchiida</taxon>
        <taxon>Opisthorchiata</taxon>
        <taxon>Opisthorchiidae</taxon>
        <taxon>Opisthorchis</taxon>
    </lineage>
</organism>
<dbReference type="GeneID" id="20328966"/>
<dbReference type="KEGG" id="ovi:T265_14800"/>
<dbReference type="CTD" id="20328966"/>